<dbReference type="EMBL" id="NQYH01000001">
    <property type="protein sequence ID" value="RIY42547.1"/>
    <property type="molecule type" value="Genomic_DNA"/>
</dbReference>
<keyword evidence="1" id="KW-0472">Membrane</keyword>
<evidence type="ECO:0000313" key="3">
    <source>
        <dbReference type="Proteomes" id="UP000266206"/>
    </source>
</evidence>
<dbReference type="Pfam" id="PF11158">
    <property type="entry name" value="DUF2938"/>
    <property type="match status" value="1"/>
</dbReference>
<evidence type="ECO:0000313" key="2">
    <source>
        <dbReference type="EMBL" id="RIY42547.1"/>
    </source>
</evidence>
<keyword evidence="1" id="KW-1133">Transmembrane helix</keyword>
<feature type="transmembrane region" description="Helical" evidence="1">
    <location>
        <begin position="80"/>
        <end position="98"/>
    </location>
</feature>
<evidence type="ECO:0008006" key="4">
    <source>
        <dbReference type="Google" id="ProtNLM"/>
    </source>
</evidence>
<dbReference type="OrthoDB" id="9812539at2"/>
<accession>A0A3A1Z2B7</accession>
<proteinExistence type="predicted"/>
<dbReference type="Proteomes" id="UP000266206">
    <property type="component" value="Unassembled WGS sequence"/>
</dbReference>
<feature type="transmembrane region" description="Helical" evidence="1">
    <location>
        <begin position="119"/>
        <end position="139"/>
    </location>
</feature>
<dbReference type="InterPro" id="IPR021329">
    <property type="entry name" value="DUF2938"/>
</dbReference>
<reference evidence="2 3" key="1">
    <citation type="submission" date="2017-08" db="EMBL/GenBank/DDBJ databases">
        <title>Pusillimonas indicus sp. nov., a member of the family Alcaligenaceae isolated from surface seawater.</title>
        <authorList>
            <person name="Li J."/>
        </authorList>
    </citation>
    <scope>NUCLEOTIDE SEQUENCE [LARGE SCALE GENOMIC DNA]</scope>
    <source>
        <strain evidence="2 3">L52-1-41</strain>
    </source>
</reference>
<sequence length="140" mass="15174">MDLWSLLLRSLGMRTLDYAMLGRWCGHWAKGVWFHSSIQNASAVRGEKLCGWLLHYLAGIALALALAGLVGPQWFRDPTLLPALCWGAATVLLPWLVLQPALGAGLAAARTPRPWTSRAISLATHIVFGFGLFIGAKVIA</sequence>
<organism evidence="2 3">
    <name type="scientific">Neopusillimonas maritima</name>
    <dbReference type="NCBI Taxonomy" id="2026239"/>
    <lineage>
        <taxon>Bacteria</taxon>
        <taxon>Pseudomonadati</taxon>
        <taxon>Pseudomonadota</taxon>
        <taxon>Betaproteobacteria</taxon>
        <taxon>Burkholderiales</taxon>
        <taxon>Alcaligenaceae</taxon>
        <taxon>Neopusillimonas</taxon>
    </lineage>
</organism>
<protein>
    <recommendedName>
        <fullName evidence="4">DUF2938 domain-containing protein</fullName>
    </recommendedName>
</protein>
<gene>
    <name evidence="2" type="ORF">CJP73_03725</name>
</gene>
<name>A0A3A1Z2B7_9BURK</name>
<dbReference type="RefSeq" id="WP_119515479.1">
    <property type="nucleotide sequence ID" value="NZ_NQYH01000001.1"/>
</dbReference>
<feature type="transmembrane region" description="Helical" evidence="1">
    <location>
        <begin position="53"/>
        <end position="74"/>
    </location>
</feature>
<evidence type="ECO:0000256" key="1">
    <source>
        <dbReference type="SAM" id="Phobius"/>
    </source>
</evidence>
<comment type="caution">
    <text evidence="2">The sequence shown here is derived from an EMBL/GenBank/DDBJ whole genome shotgun (WGS) entry which is preliminary data.</text>
</comment>
<keyword evidence="1" id="KW-0812">Transmembrane</keyword>
<dbReference type="AlphaFoldDB" id="A0A3A1Z2B7"/>